<feature type="non-terminal residue" evidence="9">
    <location>
        <position position="265"/>
    </location>
</feature>
<reference evidence="9 10" key="1">
    <citation type="journal article" date="2018" name="Sci. Rep.">
        <title>Genomic signatures of local adaptation to the degree of environmental predictability in rotifers.</title>
        <authorList>
            <person name="Franch-Gras L."/>
            <person name="Hahn C."/>
            <person name="Garcia-Roger E.M."/>
            <person name="Carmona M.J."/>
            <person name="Serra M."/>
            <person name="Gomez A."/>
        </authorList>
    </citation>
    <scope>NUCLEOTIDE SEQUENCE [LARGE SCALE GENOMIC DNA]</scope>
    <source>
        <strain evidence="9">HYR1</strain>
    </source>
</reference>
<dbReference type="GO" id="GO:0001401">
    <property type="term" value="C:SAM complex"/>
    <property type="evidence" value="ECO:0007669"/>
    <property type="project" value="InterPro"/>
</dbReference>
<proteinExistence type="predicted"/>
<dbReference type="Proteomes" id="UP000276133">
    <property type="component" value="Unassembled WGS sequence"/>
</dbReference>
<dbReference type="AlphaFoldDB" id="A0A3M7PJ84"/>
<dbReference type="Gene3D" id="1.20.1050.10">
    <property type="match status" value="1"/>
</dbReference>
<dbReference type="InterPro" id="IPR004046">
    <property type="entry name" value="GST_C"/>
</dbReference>
<keyword evidence="10" id="KW-1185">Reference proteome</keyword>
<dbReference type="InterPro" id="IPR050931">
    <property type="entry name" value="Mito_Protein_Transport_Metaxin"/>
</dbReference>
<accession>A0A3M7PJ84</accession>
<organism evidence="9 10">
    <name type="scientific">Brachionus plicatilis</name>
    <name type="common">Marine rotifer</name>
    <name type="synonym">Brachionus muelleri</name>
    <dbReference type="NCBI Taxonomy" id="10195"/>
    <lineage>
        <taxon>Eukaryota</taxon>
        <taxon>Metazoa</taxon>
        <taxon>Spiralia</taxon>
        <taxon>Gnathifera</taxon>
        <taxon>Rotifera</taxon>
        <taxon>Eurotatoria</taxon>
        <taxon>Monogononta</taxon>
        <taxon>Pseudotrocha</taxon>
        <taxon>Ploima</taxon>
        <taxon>Brachionidae</taxon>
        <taxon>Brachionus</taxon>
    </lineage>
</organism>
<gene>
    <name evidence="9" type="ORF">BpHYR1_000535</name>
</gene>
<evidence type="ECO:0000259" key="7">
    <source>
        <dbReference type="Pfam" id="PF00043"/>
    </source>
</evidence>
<dbReference type="InterPro" id="IPR036282">
    <property type="entry name" value="Glutathione-S-Trfase_C_sf"/>
</dbReference>
<dbReference type="Pfam" id="PF00043">
    <property type="entry name" value="GST_C"/>
    <property type="match status" value="1"/>
</dbReference>
<keyword evidence="5" id="KW-0496">Mitochondrion</keyword>
<evidence type="ECO:0000256" key="2">
    <source>
        <dbReference type="ARBA" id="ARBA00022448"/>
    </source>
</evidence>
<evidence type="ECO:0000313" key="9">
    <source>
        <dbReference type="EMBL" id="RMZ99129.1"/>
    </source>
</evidence>
<protein>
    <submittedName>
        <fullName evidence="9">Metaxin-2 isoform X1</fullName>
    </submittedName>
</protein>
<sequence length="265" mass="30887">MANLPEPYNESFLPLIQKFYSLEAIAREPWDPSTILFVPLKKQILLENGGAETFATVIYLSILNLNFEIKRVKNVNEISPSGRGPLLKCGKYSIGEYESIVNFSNLKGYRLLANFLDSSKKNEIKSYMLLIQSSYSDTLNYFLWKSDGVQKAIKESFSSDYPWPLNIILYWNEYYFKRKYLQSNNLWDLKKDKVMHRFSEVNECLNKKLKDNAYLMGNNMTEVDILLYSFIKVLTINSVFEELNASLGDLTHLRDYFAKMDQNMA</sequence>
<dbReference type="InterPro" id="IPR019564">
    <property type="entry name" value="Sam37/metaxin_N"/>
</dbReference>
<evidence type="ECO:0000256" key="1">
    <source>
        <dbReference type="ARBA" id="ARBA00004294"/>
    </source>
</evidence>
<dbReference type="PANTHER" id="PTHR12289">
    <property type="entry name" value="METAXIN RELATED"/>
    <property type="match status" value="1"/>
</dbReference>
<dbReference type="OrthoDB" id="198787at2759"/>
<keyword evidence="4" id="KW-0653">Protein transport</keyword>
<evidence type="ECO:0000256" key="6">
    <source>
        <dbReference type="ARBA" id="ARBA00023136"/>
    </source>
</evidence>
<dbReference type="Pfam" id="PF10568">
    <property type="entry name" value="Tom37"/>
    <property type="match status" value="1"/>
</dbReference>
<evidence type="ECO:0000256" key="5">
    <source>
        <dbReference type="ARBA" id="ARBA00023128"/>
    </source>
</evidence>
<dbReference type="STRING" id="10195.A0A3M7PJ84"/>
<evidence type="ECO:0000313" key="10">
    <source>
        <dbReference type="Proteomes" id="UP000276133"/>
    </source>
</evidence>
<evidence type="ECO:0000256" key="4">
    <source>
        <dbReference type="ARBA" id="ARBA00022927"/>
    </source>
</evidence>
<evidence type="ECO:0000259" key="8">
    <source>
        <dbReference type="Pfam" id="PF10568"/>
    </source>
</evidence>
<comment type="caution">
    <text evidence="9">The sequence shown here is derived from an EMBL/GenBank/DDBJ whole genome shotgun (WGS) entry which is preliminary data.</text>
</comment>
<dbReference type="GO" id="GO:0015031">
    <property type="term" value="P:protein transport"/>
    <property type="evidence" value="ECO:0007669"/>
    <property type="project" value="UniProtKB-KW"/>
</dbReference>
<keyword evidence="3" id="KW-1000">Mitochondrion outer membrane</keyword>
<dbReference type="GO" id="GO:0007005">
    <property type="term" value="P:mitochondrion organization"/>
    <property type="evidence" value="ECO:0007669"/>
    <property type="project" value="TreeGrafter"/>
</dbReference>
<comment type="subcellular location">
    <subcellularLocation>
        <location evidence="1">Mitochondrion outer membrane</location>
    </subcellularLocation>
</comment>
<name>A0A3M7PJ84_BRAPC</name>
<dbReference type="SUPFAM" id="SSF47616">
    <property type="entry name" value="GST C-terminal domain-like"/>
    <property type="match status" value="1"/>
</dbReference>
<feature type="domain" description="Mitochondrial outer membrane transport complex Sam37/metaxin N-terminal" evidence="8">
    <location>
        <begin position="55"/>
        <end position="171"/>
    </location>
</feature>
<feature type="domain" description="Glutathione S-transferase C-terminal" evidence="7">
    <location>
        <begin position="192"/>
        <end position="259"/>
    </location>
</feature>
<dbReference type="PANTHER" id="PTHR12289:SF38">
    <property type="entry name" value="METAXIN-2"/>
    <property type="match status" value="1"/>
</dbReference>
<evidence type="ECO:0000256" key="3">
    <source>
        <dbReference type="ARBA" id="ARBA00022787"/>
    </source>
</evidence>
<keyword evidence="2" id="KW-0813">Transport</keyword>
<keyword evidence="6" id="KW-0472">Membrane</keyword>
<dbReference type="EMBL" id="REGN01010399">
    <property type="protein sequence ID" value="RMZ99129.1"/>
    <property type="molecule type" value="Genomic_DNA"/>
</dbReference>